<sequence length="66" mass="7320">MRSTRHMTELDRLRAALVTVAKLVERNPTFAPIFLRLEEEIEAEEALASGDVLARARAVAAQSATR</sequence>
<gene>
    <name evidence="1" type="ORF">ROA7023_04479</name>
</gene>
<keyword evidence="2" id="KW-1185">Reference proteome</keyword>
<reference evidence="1 2" key="1">
    <citation type="submission" date="2017-03" db="EMBL/GenBank/DDBJ databases">
        <authorList>
            <person name="Afonso C.L."/>
            <person name="Miller P.J."/>
            <person name="Scott M.A."/>
            <person name="Spackman E."/>
            <person name="Goraichik I."/>
            <person name="Dimitrov K.M."/>
            <person name="Suarez D.L."/>
            <person name="Swayne D.E."/>
        </authorList>
    </citation>
    <scope>NUCLEOTIDE SEQUENCE [LARGE SCALE GENOMIC DNA]</scope>
    <source>
        <strain evidence="1 2">CECT 7023</strain>
    </source>
</reference>
<dbReference type="AlphaFoldDB" id="A0A1Y5U144"/>
<dbReference type="Proteomes" id="UP000193900">
    <property type="component" value="Unassembled WGS sequence"/>
</dbReference>
<accession>A0A1Y5U144</accession>
<evidence type="ECO:0000313" key="2">
    <source>
        <dbReference type="Proteomes" id="UP000193900"/>
    </source>
</evidence>
<evidence type="ECO:0000313" key="1">
    <source>
        <dbReference type="EMBL" id="SLN77694.1"/>
    </source>
</evidence>
<dbReference type="EMBL" id="FWFZ01000059">
    <property type="protein sequence ID" value="SLN77694.1"/>
    <property type="molecule type" value="Genomic_DNA"/>
</dbReference>
<protein>
    <submittedName>
        <fullName evidence="1">Uncharacterized protein</fullName>
    </submittedName>
</protein>
<name>A0A1Y5U144_9RHOB</name>
<proteinExistence type="predicted"/>
<dbReference type="RefSeq" id="WP_085881150.1">
    <property type="nucleotide sequence ID" value="NZ_FWFZ01000059.1"/>
</dbReference>
<organism evidence="1 2">
    <name type="scientific">Roseisalinus antarcticus</name>
    <dbReference type="NCBI Taxonomy" id="254357"/>
    <lineage>
        <taxon>Bacteria</taxon>
        <taxon>Pseudomonadati</taxon>
        <taxon>Pseudomonadota</taxon>
        <taxon>Alphaproteobacteria</taxon>
        <taxon>Rhodobacterales</taxon>
        <taxon>Roseobacteraceae</taxon>
        <taxon>Roseisalinus</taxon>
    </lineage>
</organism>